<dbReference type="AlphaFoldDB" id="A0AA35Z4Y4"/>
<evidence type="ECO:0000256" key="2">
    <source>
        <dbReference type="ARBA" id="ARBA00007637"/>
    </source>
</evidence>
<dbReference type="GO" id="GO:0050378">
    <property type="term" value="F:UDP-glucuronate 4-epimerase activity"/>
    <property type="evidence" value="ECO:0007669"/>
    <property type="project" value="UniProtKB-EC"/>
</dbReference>
<dbReference type="PANTHER" id="PTHR43574">
    <property type="entry name" value="EPIMERASE-RELATED"/>
    <property type="match status" value="1"/>
</dbReference>
<evidence type="ECO:0000313" key="12">
    <source>
        <dbReference type="EMBL" id="CAI9285572.1"/>
    </source>
</evidence>
<dbReference type="SUPFAM" id="SSF51735">
    <property type="entry name" value="NAD(P)-binding Rossmann-fold domains"/>
    <property type="match status" value="1"/>
</dbReference>
<feature type="domain" description="NAD-dependent epimerase/dehydratase" evidence="11">
    <location>
        <begin position="64"/>
        <end position="300"/>
    </location>
</feature>
<dbReference type="GO" id="GO:0032580">
    <property type="term" value="C:Golgi cisterna membrane"/>
    <property type="evidence" value="ECO:0007669"/>
    <property type="project" value="UniProtKB-SubCell"/>
</dbReference>
<sequence length="405" mass="45115">MIRTSRRSFSSNRTIFLSALVLVTLTASILSFIDSGERFLYNSISWETKIRSSAHIRRPNGISVLVTGAAGFIGTHVSLALKSRGDGVLGLDNFDNYYAPSLKKTRRALLDIHGVFIVDGDINDRRLLAVLFDTIAFTHVMHLAAQVGVQYAVENPYAYVHSNIASLVTLLERCKSADPQPAIVWASSGSVYGVNINNKVPFSESDRVDRPVSIYASTKRTGEEITLTYNRVYGLSITGLRFFTVYGPWGRPDMAYFSFIRNILLGKPITVYRAKNHTDLARDFIYIDDVVKGCVASLDTSGRSVGSGRLRNETAPYRIFNLGNASPVTVPTLVSILEENLRMKATTNVVEMSENGDDLFAQANISLAEKELGYKPTTDLETGLKEFVKWYLWYYGKPFVQNRNV</sequence>
<keyword evidence="8" id="KW-0413">Isomerase</keyword>
<evidence type="ECO:0000256" key="1">
    <source>
        <dbReference type="ARBA" id="ARBA00004205"/>
    </source>
</evidence>
<proteinExistence type="inferred from homology"/>
<keyword evidence="7" id="KW-0472">Membrane</keyword>
<dbReference type="PRINTS" id="PR01713">
    <property type="entry name" value="NUCEPIMERASE"/>
</dbReference>
<protein>
    <recommendedName>
        <fullName evidence="10">UDP-glucuronate 4-epimerase</fullName>
        <ecNumber evidence="10">5.1.3.6</ecNumber>
    </recommendedName>
</protein>
<keyword evidence="5" id="KW-1133">Transmembrane helix</keyword>
<organism evidence="12 13">
    <name type="scientific">Lactuca saligna</name>
    <name type="common">Willowleaf lettuce</name>
    <dbReference type="NCBI Taxonomy" id="75948"/>
    <lineage>
        <taxon>Eukaryota</taxon>
        <taxon>Viridiplantae</taxon>
        <taxon>Streptophyta</taxon>
        <taxon>Embryophyta</taxon>
        <taxon>Tracheophyta</taxon>
        <taxon>Spermatophyta</taxon>
        <taxon>Magnoliopsida</taxon>
        <taxon>eudicotyledons</taxon>
        <taxon>Gunneridae</taxon>
        <taxon>Pentapetalae</taxon>
        <taxon>asterids</taxon>
        <taxon>campanulids</taxon>
        <taxon>Asterales</taxon>
        <taxon>Asteraceae</taxon>
        <taxon>Cichorioideae</taxon>
        <taxon>Cichorieae</taxon>
        <taxon>Lactucinae</taxon>
        <taxon>Lactuca</taxon>
    </lineage>
</organism>
<dbReference type="InterPro" id="IPR036291">
    <property type="entry name" value="NAD(P)-bd_dom_sf"/>
</dbReference>
<dbReference type="FunFam" id="3.40.50.720:FF:000198">
    <property type="entry name" value="UDP-glucuronate 4-epimerase 3"/>
    <property type="match status" value="1"/>
</dbReference>
<dbReference type="EMBL" id="OX465081">
    <property type="protein sequence ID" value="CAI9285572.1"/>
    <property type="molecule type" value="Genomic_DNA"/>
</dbReference>
<name>A0AA35Z4Y4_LACSI</name>
<evidence type="ECO:0000256" key="5">
    <source>
        <dbReference type="ARBA" id="ARBA00022989"/>
    </source>
</evidence>
<comment type="subunit">
    <text evidence="3">Homodimer.</text>
</comment>
<accession>A0AA35Z4Y4</accession>
<evidence type="ECO:0000259" key="11">
    <source>
        <dbReference type="Pfam" id="PF01370"/>
    </source>
</evidence>
<evidence type="ECO:0000256" key="3">
    <source>
        <dbReference type="ARBA" id="ARBA00011738"/>
    </source>
</evidence>
<evidence type="ECO:0000313" key="13">
    <source>
        <dbReference type="Proteomes" id="UP001177003"/>
    </source>
</evidence>
<dbReference type="Pfam" id="PF01370">
    <property type="entry name" value="Epimerase"/>
    <property type="match status" value="1"/>
</dbReference>
<keyword evidence="6" id="KW-0520">NAD</keyword>
<comment type="catalytic activity">
    <reaction evidence="9">
        <text>UDP-alpha-D-glucuronate = UDP-alpha-D-galacturonate</text>
        <dbReference type="Rhea" id="RHEA:11404"/>
        <dbReference type="ChEBI" id="CHEBI:57635"/>
        <dbReference type="ChEBI" id="CHEBI:58052"/>
        <dbReference type="EC" id="5.1.3.6"/>
    </reaction>
</comment>
<evidence type="ECO:0000256" key="6">
    <source>
        <dbReference type="ARBA" id="ARBA00023027"/>
    </source>
</evidence>
<evidence type="ECO:0000256" key="9">
    <source>
        <dbReference type="ARBA" id="ARBA00050136"/>
    </source>
</evidence>
<dbReference type="Gene3D" id="3.40.50.720">
    <property type="entry name" value="NAD(P)-binding Rossmann-like Domain"/>
    <property type="match status" value="1"/>
</dbReference>
<keyword evidence="13" id="KW-1185">Reference proteome</keyword>
<dbReference type="EC" id="5.1.3.6" evidence="10"/>
<reference evidence="12" key="1">
    <citation type="submission" date="2023-04" db="EMBL/GenBank/DDBJ databases">
        <authorList>
            <person name="Vijverberg K."/>
            <person name="Xiong W."/>
            <person name="Schranz E."/>
        </authorList>
    </citation>
    <scope>NUCLEOTIDE SEQUENCE</scope>
</reference>
<comment type="similarity">
    <text evidence="2">Belongs to the NAD(P)-dependent epimerase/dehydratase family.</text>
</comment>
<evidence type="ECO:0000256" key="10">
    <source>
        <dbReference type="ARBA" id="ARBA00066697"/>
    </source>
</evidence>
<evidence type="ECO:0000256" key="4">
    <source>
        <dbReference type="ARBA" id="ARBA00022692"/>
    </source>
</evidence>
<gene>
    <name evidence="12" type="ORF">LSALG_LOCUS25037</name>
</gene>
<dbReference type="InterPro" id="IPR001509">
    <property type="entry name" value="Epimerase_deHydtase"/>
</dbReference>
<evidence type="ECO:0000256" key="8">
    <source>
        <dbReference type="ARBA" id="ARBA00023235"/>
    </source>
</evidence>
<evidence type="ECO:0000256" key="7">
    <source>
        <dbReference type="ARBA" id="ARBA00023136"/>
    </source>
</evidence>
<comment type="subcellular location">
    <subcellularLocation>
        <location evidence="1">Golgi apparatus</location>
        <location evidence="1">Golgi stack membrane</location>
        <topology evidence="1">Multi-pass membrane protein</topology>
    </subcellularLocation>
</comment>
<dbReference type="Proteomes" id="UP001177003">
    <property type="component" value="Chromosome 5"/>
</dbReference>
<keyword evidence="4" id="KW-0812">Transmembrane</keyword>